<dbReference type="PROSITE" id="PS50222">
    <property type="entry name" value="EF_HAND_2"/>
    <property type="match status" value="1"/>
</dbReference>
<keyword evidence="4 12" id="KW-0812">Transmembrane</keyword>
<dbReference type="GO" id="GO:0014823">
    <property type="term" value="P:response to activity"/>
    <property type="evidence" value="ECO:0007669"/>
    <property type="project" value="Ensembl"/>
</dbReference>
<dbReference type="InterPro" id="IPR002048">
    <property type="entry name" value="EF_hand_dom"/>
</dbReference>
<keyword evidence="18" id="KW-1185">Reference proteome</keyword>
<dbReference type="GO" id="GO:0002021">
    <property type="term" value="P:response to dietary excess"/>
    <property type="evidence" value="ECO:0007669"/>
    <property type="project" value="Ensembl"/>
</dbReference>
<dbReference type="InterPro" id="IPR002067">
    <property type="entry name" value="MCP"/>
</dbReference>
<reference evidence="17" key="2">
    <citation type="submission" date="2025-08" db="UniProtKB">
        <authorList>
            <consortium name="Ensembl"/>
        </authorList>
    </citation>
    <scope>IDENTIFICATION</scope>
</reference>
<evidence type="ECO:0007829" key="19">
    <source>
        <dbReference type="PeptideAtlas" id="A0A8W4FDB9"/>
    </source>
</evidence>
<keyword evidence="10" id="KW-0496">Mitochondrion</keyword>
<dbReference type="InterPro" id="IPR002167">
    <property type="entry name" value="GDC-like"/>
</dbReference>
<dbReference type="Ensembl" id="ENSSSCT00000102596.1">
    <property type="protein sequence ID" value="ENSSSCP00000077400.1"/>
    <property type="gene ID" value="ENSSSCG00000005636.5"/>
</dbReference>
<evidence type="ECO:0000256" key="14">
    <source>
        <dbReference type="SAM" id="MobiDB-lite"/>
    </source>
</evidence>
<dbReference type="GO" id="GO:0015866">
    <property type="term" value="P:ADP transport"/>
    <property type="evidence" value="ECO:0000318"/>
    <property type="project" value="GO_Central"/>
</dbReference>
<protein>
    <submittedName>
        <fullName evidence="17">Solute carrier family 25 member 25</fullName>
    </submittedName>
</protein>
<dbReference type="PROSITE" id="PS50920">
    <property type="entry name" value="SOLCAR"/>
    <property type="match status" value="3"/>
</dbReference>
<dbReference type="Pfam" id="PF13833">
    <property type="entry name" value="EF-hand_8"/>
    <property type="match status" value="1"/>
</dbReference>
<evidence type="ECO:0000313" key="17">
    <source>
        <dbReference type="Ensembl" id="ENSSSCP00000077400.1"/>
    </source>
</evidence>
<evidence type="ECO:0000256" key="10">
    <source>
        <dbReference type="ARBA" id="ARBA00023128"/>
    </source>
</evidence>
<dbReference type="InterPro" id="IPR018108">
    <property type="entry name" value="MCP_transmembrane"/>
</dbReference>
<dbReference type="InterPro" id="IPR023395">
    <property type="entry name" value="MCP_dom_sf"/>
</dbReference>
<reference evidence="17" key="1">
    <citation type="journal article" date="2020" name="Gigascience">
        <title>An improved pig reference genome sequence to enable pig genetics and genomics research.</title>
        <authorList>
            <person name="Warr A."/>
            <person name="Affara N."/>
            <person name="Aken B."/>
            <person name="Beiki H."/>
            <person name="Bickhart D.M."/>
            <person name="Billis K."/>
            <person name="Chow W."/>
            <person name="Eory L."/>
            <person name="Finlayson H.A."/>
            <person name="Flicek P."/>
            <person name="Giron C.G."/>
            <person name="Griffin D.K."/>
            <person name="Hall R."/>
            <person name="Hannum G."/>
            <person name="Hourlier T."/>
            <person name="Howe K."/>
            <person name="Hume D.A."/>
            <person name="Izuogu O."/>
            <person name="Kim K."/>
            <person name="Koren S."/>
            <person name="Liu H."/>
            <person name="Manchanda N."/>
            <person name="Martin F.J."/>
            <person name="Nonneman D.J."/>
            <person name="O'Connor R.E."/>
            <person name="Phillippy A.M."/>
            <person name="Rohrer G.A."/>
            <person name="Rosen B.D."/>
            <person name="Rund L.A."/>
            <person name="Sargent C.A."/>
            <person name="Schook L.B."/>
            <person name="Schroeder S.G."/>
            <person name="Schwartz A.S."/>
            <person name="Skinner B.M."/>
            <person name="Talbot R."/>
            <person name="Tseng E."/>
            <person name="Tuggle C.K."/>
            <person name="Watson M."/>
            <person name="Smith T.P.L."/>
            <person name="Archibald A.L."/>
        </authorList>
    </citation>
    <scope>NUCLEOTIDE SEQUENCE [LARGE SCALE GENOMIC DNA]</scope>
    <source>
        <strain evidence="17">Duroc</strain>
    </source>
</reference>
<dbReference type="Gene3D" id="1.10.238.10">
    <property type="entry name" value="EF-hand"/>
    <property type="match status" value="2"/>
</dbReference>
<name>A0A8W4FDB9_PIG</name>
<evidence type="ECO:0000256" key="1">
    <source>
        <dbReference type="ARBA" id="ARBA00004448"/>
    </source>
</evidence>
<dbReference type="GO" id="GO:0015867">
    <property type="term" value="P:ATP transport"/>
    <property type="evidence" value="ECO:0000318"/>
    <property type="project" value="GO_Central"/>
</dbReference>
<dbReference type="PRINTS" id="PR00926">
    <property type="entry name" value="MITOCARRIER"/>
</dbReference>
<dbReference type="GeneTree" id="ENSGT00940000157207"/>
<dbReference type="GO" id="GO:0140987">
    <property type="term" value="F:ATP:phosphate antiporter activity"/>
    <property type="evidence" value="ECO:0007669"/>
    <property type="project" value="Ensembl"/>
</dbReference>
<dbReference type="GO" id="GO:0005347">
    <property type="term" value="F:ATP transmembrane transporter activity"/>
    <property type="evidence" value="ECO:0000318"/>
    <property type="project" value="GO_Central"/>
</dbReference>
<reference evidence="17" key="3">
    <citation type="submission" date="2025-09" db="UniProtKB">
        <authorList>
            <consortium name="Ensembl"/>
        </authorList>
    </citation>
    <scope>IDENTIFICATION</scope>
</reference>
<feature type="repeat" description="Solcar" evidence="12">
    <location>
        <begin position="447"/>
        <end position="535"/>
    </location>
</feature>
<dbReference type="Pfam" id="PF13499">
    <property type="entry name" value="EF-hand_7"/>
    <property type="match status" value="1"/>
</dbReference>
<evidence type="ECO:0000256" key="11">
    <source>
        <dbReference type="ARBA" id="ARBA00023136"/>
    </source>
</evidence>
<sequence length="541" mass="60623">MLQMLWHFLSSLLPRAGCQGSREGSGNEVRGSPAPARGDQMPSFLGKQDGRAEAAEKRPTILLVVGPADQFPKLPCSWRRKPLVWSGRYPRRHSSFQILRGRLLRSSENFAHCKIVQAGDKDLDGQLDFEEFVHYLQDHEKKLRLVFKSLDKKNDGRIDAQEIMQSLRDLGVKISEQQAEKILKRIRTGHFWGPVTYMDKNGTMTIDWNEWRDYHLLHPVENIPEIILYWKHSTIFDVGENLTVPDEFTVEERQTGMWWRHLVAGGGAGAVSRTCTAPLDRLKVLMQVHASRSNNMCIVGGFTQMIREGGARSLWRGNGINVLKIAPESAIKFMAYEQIKRLVGTDQETLRIHERLVAGSLAGAIAQSSIYPMEVLKTRMALRKTGQYSGMLDCARKILAREGVAAFYKGYVPNMLGIIPYAGIDLAVYETLKNAWLQRYAVNSADPGVFVLLACGTMSSTCGQLASYPLALVRTRMQAQASVEGAPEVSMSSLFKQILRTEGAFGLYRGLAPNFMKVIPAVSISYVVYENLKITLGVQSR</sequence>
<keyword evidence="8" id="KW-0106">Calcium</keyword>
<dbReference type="FunCoup" id="A0A8W4FDB9">
    <property type="interactions" value="992"/>
</dbReference>
<feature type="repeat" description="Solcar" evidence="12">
    <location>
        <begin position="256"/>
        <end position="342"/>
    </location>
</feature>
<keyword evidence="5" id="KW-0479">Metal-binding</keyword>
<evidence type="ECO:0000256" key="8">
    <source>
        <dbReference type="ARBA" id="ARBA00022837"/>
    </source>
</evidence>
<evidence type="ECO:0000256" key="3">
    <source>
        <dbReference type="ARBA" id="ARBA00022448"/>
    </source>
</evidence>
<feature type="region of interest" description="Disordered" evidence="14">
    <location>
        <begin position="18"/>
        <end position="50"/>
    </location>
</feature>
<keyword evidence="19" id="KW-1267">Proteomics identification</keyword>
<dbReference type="GO" id="GO:0005743">
    <property type="term" value="C:mitochondrial inner membrane"/>
    <property type="evidence" value="ECO:0007669"/>
    <property type="project" value="UniProtKB-SubCell"/>
</dbReference>
<dbReference type="Proteomes" id="UP000008227">
    <property type="component" value="Chromosome 1"/>
</dbReference>
<feature type="domain" description="EF-hand" evidence="16">
    <location>
        <begin position="138"/>
        <end position="173"/>
    </location>
</feature>
<evidence type="ECO:0000256" key="15">
    <source>
        <dbReference type="SAM" id="SignalP"/>
    </source>
</evidence>
<dbReference type="GO" id="GO:0070588">
    <property type="term" value="P:calcium ion transmembrane transport"/>
    <property type="evidence" value="ECO:0007669"/>
    <property type="project" value="Ensembl"/>
</dbReference>
<keyword evidence="11 12" id="KW-0472">Membrane</keyword>
<gene>
    <name evidence="17" type="primary">SLC25A25</name>
</gene>
<comment type="similarity">
    <text evidence="2 13">Belongs to the mitochondrial carrier (TC 2.A.29) family.</text>
</comment>
<keyword evidence="6" id="KW-0677">Repeat</keyword>
<dbReference type="PRINTS" id="PR00928">
    <property type="entry name" value="GRAVESDC"/>
</dbReference>
<dbReference type="GO" id="GO:0046034">
    <property type="term" value="P:ATP metabolic process"/>
    <property type="evidence" value="ECO:0007669"/>
    <property type="project" value="Ensembl"/>
</dbReference>
<dbReference type="InterPro" id="IPR011992">
    <property type="entry name" value="EF-hand-dom_pair"/>
</dbReference>
<keyword evidence="15" id="KW-0732">Signal</keyword>
<evidence type="ECO:0000256" key="2">
    <source>
        <dbReference type="ARBA" id="ARBA00006375"/>
    </source>
</evidence>
<evidence type="ECO:0000313" key="18">
    <source>
        <dbReference type="Proteomes" id="UP000008227"/>
    </source>
</evidence>
<dbReference type="GO" id="GO:0045333">
    <property type="term" value="P:cellular respiration"/>
    <property type="evidence" value="ECO:0007669"/>
    <property type="project" value="Ensembl"/>
</dbReference>
<evidence type="ECO:0000256" key="7">
    <source>
        <dbReference type="ARBA" id="ARBA00022792"/>
    </source>
</evidence>
<dbReference type="GO" id="GO:0032094">
    <property type="term" value="P:response to food"/>
    <property type="evidence" value="ECO:0007669"/>
    <property type="project" value="Ensembl"/>
</dbReference>
<accession>A0A8W4FDB9</accession>
<feature type="signal peptide" evidence="15">
    <location>
        <begin position="1"/>
        <end position="18"/>
    </location>
</feature>
<dbReference type="SUPFAM" id="SSF103506">
    <property type="entry name" value="Mitochondrial carrier"/>
    <property type="match status" value="1"/>
</dbReference>
<dbReference type="Gene3D" id="1.50.40.10">
    <property type="entry name" value="Mitochondrial carrier domain"/>
    <property type="match status" value="1"/>
</dbReference>
<dbReference type="AlphaFoldDB" id="A0A8W4FDB9"/>
<keyword evidence="3 13" id="KW-0813">Transport</keyword>
<evidence type="ECO:0000256" key="5">
    <source>
        <dbReference type="ARBA" id="ARBA00022723"/>
    </source>
</evidence>
<dbReference type="FunFam" id="1.50.40.10:FF:000003">
    <property type="entry name" value="Putative calcium-binding mitochondrial carrier protein scamc-2"/>
    <property type="match status" value="1"/>
</dbReference>
<feature type="repeat" description="Solcar" evidence="12">
    <location>
        <begin position="350"/>
        <end position="435"/>
    </location>
</feature>
<dbReference type="GO" id="GO:0005509">
    <property type="term" value="F:calcium ion binding"/>
    <property type="evidence" value="ECO:0007669"/>
    <property type="project" value="InterPro"/>
</dbReference>
<proteinExistence type="evidence at protein level"/>
<evidence type="ECO:0000256" key="6">
    <source>
        <dbReference type="ARBA" id="ARBA00022737"/>
    </source>
</evidence>
<organism evidence="17 18">
    <name type="scientific">Sus scrofa</name>
    <name type="common">Pig</name>
    <dbReference type="NCBI Taxonomy" id="9823"/>
    <lineage>
        <taxon>Eukaryota</taxon>
        <taxon>Metazoa</taxon>
        <taxon>Chordata</taxon>
        <taxon>Craniata</taxon>
        <taxon>Vertebrata</taxon>
        <taxon>Euteleostomi</taxon>
        <taxon>Mammalia</taxon>
        <taxon>Eutheria</taxon>
        <taxon>Laurasiatheria</taxon>
        <taxon>Artiodactyla</taxon>
        <taxon>Suina</taxon>
        <taxon>Suidae</taxon>
        <taxon>Sus</taxon>
    </lineage>
</organism>
<dbReference type="GO" id="GO:0043010">
    <property type="term" value="P:camera-type eye development"/>
    <property type="evidence" value="ECO:0007669"/>
    <property type="project" value="Ensembl"/>
</dbReference>
<dbReference type="Pfam" id="PF00153">
    <property type="entry name" value="Mito_carr"/>
    <property type="match status" value="3"/>
</dbReference>
<keyword evidence="9" id="KW-1133">Transmembrane helix</keyword>
<dbReference type="FunFam" id="1.10.238.10:FF:000028">
    <property type="entry name" value="Putative calcium-binding mitochondrial carrier protein scamc-2"/>
    <property type="match status" value="1"/>
</dbReference>
<feature type="chain" id="PRO_5036464476" evidence="15">
    <location>
        <begin position="19"/>
        <end position="541"/>
    </location>
</feature>
<dbReference type="SUPFAM" id="SSF47473">
    <property type="entry name" value="EF-hand"/>
    <property type="match status" value="1"/>
</dbReference>
<comment type="subcellular location">
    <subcellularLocation>
        <location evidence="1">Mitochondrion inner membrane</location>
        <topology evidence="1">Multi-pass membrane protein</topology>
    </subcellularLocation>
</comment>
<evidence type="ECO:0000256" key="13">
    <source>
        <dbReference type="RuleBase" id="RU000488"/>
    </source>
</evidence>
<keyword evidence="7" id="KW-0999">Mitochondrion inner membrane</keyword>
<dbReference type="GO" id="GO:0035264">
    <property type="term" value="P:multicellular organism growth"/>
    <property type="evidence" value="ECO:0007669"/>
    <property type="project" value="Ensembl"/>
</dbReference>
<evidence type="ECO:0000259" key="16">
    <source>
        <dbReference type="PROSITE" id="PS50222"/>
    </source>
</evidence>
<evidence type="ECO:0000256" key="4">
    <source>
        <dbReference type="ARBA" id="ARBA00022692"/>
    </source>
</evidence>
<dbReference type="PANTHER" id="PTHR24089">
    <property type="entry name" value="SOLUTE CARRIER FAMILY 25"/>
    <property type="match status" value="1"/>
</dbReference>
<dbReference type="GO" id="GO:0060612">
    <property type="term" value="P:adipose tissue development"/>
    <property type="evidence" value="ECO:0007669"/>
    <property type="project" value="Ensembl"/>
</dbReference>
<evidence type="ECO:0000256" key="9">
    <source>
        <dbReference type="ARBA" id="ARBA00022989"/>
    </source>
</evidence>
<evidence type="ECO:0000256" key="12">
    <source>
        <dbReference type="PROSITE-ProRule" id="PRU00282"/>
    </source>
</evidence>